<dbReference type="AlphaFoldDB" id="A0AAE0NRY0"/>
<name>A0AAE0NRY0_9PEZI</name>
<gene>
    <name evidence="2" type="ORF">B0H63DRAFT_468118</name>
</gene>
<sequence>MGHLFRLCELKSRQEQFCFTCQKKGRTYLFRTSSSRKSPVVARMKHVESRPWTDTVTVAAVKSEPDDGNPTAATEEFKLPNEFGTFGFVAEVPGPDGSGNRHEEFNWRHSSRDEVRSLTGWEDAKAGWCLVRGITSRDIVAVFCKFTAGPFWSSRIARLQFLQENEVERFGERWAVMAYVSLISLIEWDWHVGDWLHPPDRSWSPPQPPAPNHAMNRPMK</sequence>
<evidence type="ECO:0000313" key="2">
    <source>
        <dbReference type="EMBL" id="KAK3386623.1"/>
    </source>
</evidence>
<evidence type="ECO:0000256" key="1">
    <source>
        <dbReference type="SAM" id="MobiDB-lite"/>
    </source>
</evidence>
<proteinExistence type="predicted"/>
<comment type="caution">
    <text evidence="2">The sequence shown here is derived from an EMBL/GenBank/DDBJ whole genome shotgun (WGS) entry which is preliminary data.</text>
</comment>
<dbReference type="Proteomes" id="UP001285441">
    <property type="component" value="Unassembled WGS sequence"/>
</dbReference>
<reference evidence="2" key="1">
    <citation type="journal article" date="2023" name="Mol. Phylogenet. Evol.">
        <title>Genome-scale phylogeny and comparative genomics of the fungal order Sordariales.</title>
        <authorList>
            <person name="Hensen N."/>
            <person name="Bonometti L."/>
            <person name="Westerberg I."/>
            <person name="Brannstrom I.O."/>
            <person name="Guillou S."/>
            <person name="Cros-Aarteil S."/>
            <person name="Calhoun S."/>
            <person name="Haridas S."/>
            <person name="Kuo A."/>
            <person name="Mondo S."/>
            <person name="Pangilinan J."/>
            <person name="Riley R."/>
            <person name="LaButti K."/>
            <person name="Andreopoulos B."/>
            <person name="Lipzen A."/>
            <person name="Chen C."/>
            <person name="Yan M."/>
            <person name="Daum C."/>
            <person name="Ng V."/>
            <person name="Clum A."/>
            <person name="Steindorff A."/>
            <person name="Ohm R.A."/>
            <person name="Martin F."/>
            <person name="Silar P."/>
            <person name="Natvig D.O."/>
            <person name="Lalanne C."/>
            <person name="Gautier V."/>
            <person name="Ament-Velasquez S.L."/>
            <person name="Kruys A."/>
            <person name="Hutchinson M.I."/>
            <person name="Powell A.J."/>
            <person name="Barry K."/>
            <person name="Miller A.N."/>
            <person name="Grigoriev I.V."/>
            <person name="Debuchy R."/>
            <person name="Gladieux P."/>
            <person name="Hiltunen Thoren M."/>
            <person name="Johannesson H."/>
        </authorList>
    </citation>
    <scope>NUCLEOTIDE SEQUENCE</scope>
    <source>
        <strain evidence="2">CBS 232.78</strain>
    </source>
</reference>
<keyword evidence="3" id="KW-1185">Reference proteome</keyword>
<feature type="region of interest" description="Disordered" evidence="1">
    <location>
        <begin position="201"/>
        <end position="220"/>
    </location>
</feature>
<organism evidence="2 3">
    <name type="scientific">Podospora didyma</name>
    <dbReference type="NCBI Taxonomy" id="330526"/>
    <lineage>
        <taxon>Eukaryota</taxon>
        <taxon>Fungi</taxon>
        <taxon>Dikarya</taxon>
        <taxon>Ascomycota</taxon>
        <taxon>Pezizomycotina</taxon>
        <taxon>Sordariomycetes</taxon>
        <taxon>Sordariomycetidae</taxon>
        <taxon>Sordariales</taxon>
        <taxon>Podosporaceae</taxon>
        <taxon>Podospora</taxon>
    </lineage>
</organism>
<dbReference type="EMBL" id="JAULSW010000003">
    <property type="protein sequence ID" value="KAK3386623.1"/>
    <property type="molecule type" value="Genomic_DNA"/>
</dbReference>
<protein>
    <submittedName>
        <fullName evidence="2">Uncharacterized protein</fullName>
    </submittedName>
</protein>
<evidence type="ECO:0000313" key="3">
    <source>
        <dbReference type="Proteomes" id="UP001285441"/>
    </source>
</evidence>
<reference evidence="2" key="2">
    <citation type="submission" date="2023-06" db="EMBL/GenBank/DDBJ databases">
        <authorList>
            <consortium name="Lawrence Berkeley National Laboratory"/>
            <person name="Haridas S."/>
            <person name="Hensen N."/>
            <person name="Bonometti L."/>
            <person name="Westerberg I."/>
            <person name="Brannstrom I.O."/>
            <person name="Guillou S."/>
            <person name="Cros-Aarteil S."/>
            <person name="Calhoun S."/>
            <person name="Kuo A."/>
            <person name="Mondo S."/>
            <person name="Pangilinan J."/>
            <person name="Riley R."/>
            <person name="LaButti K."/>
            <person name="Andreopoulos B."/>
            <person name="Lipzen A."/>
            <person name="Chen C."/>
            <person name="Yanf M."/>
            <person name="Daum C."/>
            <person name="Ng V."/>
            <person name="Clum A."/>
            <person name="Steindorff A."/>
            <person name="Ohm R."/>
            <person name="Martin F."/>
            <person name="Silar P."/>
            <person name="Natvig D."/>
            <person name="Lalanne C."/>
            <person name="Gautier V."/>
            <person name="Ament-velasquez S.L."/>
            <person name="Kruys A."/>
            <person name="Hutchinson M.I."/>
            <person name="Powell A.J."/>
            <person name="Barry K."/>
            <person name="Miller A.N."/>
            <person name="Grigoriev I.V."/>
            <person name="Debuchy R."/>
            <person name="Gladieux P."/>
            <person name="Thoren M.H."/>
            <person name="Johannesson H."/>
        </authorList>
    </citation>
    <scope>NUCLEOTIDE SEQUENCE</scope>
    <source>
        <strain evidence="2">CBS 232.78</strain>
    </source>
</reference>
<accession>A0AAE0NRY0</accession>